<dbReference type="Proteomes" id="UP000437017">
    <property type="component" value="Unassembled WGS sequence"/>
</dbReference>
<name>A0A6A1QNU4_BALPH</name>
<evidence type="ECO:0000256" key="1">
    <source>
        <dbReference type="SAM" id="MobiDB-lite"/>
    </source>
</evidence>
<protein>
    <submittedName>
        <fullName evidence="2">Uncharacterized protein</fullName>
    </submittedName>
</protein>
<sequence length="211" mass="22494">ADGILEREWKSQLCGGCPAYRGAQVSFQALCPGPERRPGGPGGGSTAVPALPPAPLQNLGQCFPCGGQAQREQASAPQSLCPTLIDCAPQGLSLVPCPQDSGPFLTEEPAHAGEQTQAVYSSFLSCRPLVVRLHLHPNKTQRKQELLRGVGQRLNMLTELMGGGGDVAVRTHDPRGKGMVKTRRSYASPRHLVPSSLQSQGWNGLCDISHW</sequence>
<proteinExistence type="predicted"/>
<gene>
    <name evidence="2" type="ORF">E2I00_004287</name>
</gene>
<reference evidence="2 3" key="1">
    <citation type="journal article" date="2019" name="PLoS ONE">
        <title>Genomic analyses reveal an absence of contemporary introgressive admixture between fin whales and blue whales, despite known hybrids.</title>
        <authorList>
            <person name="Westbury M.V."/>
            <person name="Petersen B."/>
            <person name="Lorenzen E.D."/>
        </authorList>
    </citation>
    <scope>NUCLEOTIDE SEQUENCE [LARGE SCALE GENOMIC DNA]</scope>
    <source>
        <strain evidence="2">FinWhale-01</strain>
    </source>
</reference>
<dbReference type="EMBL" id="SGJD01000083">
    <property type="protein sequence ID" value="KAB0407131.1"/>
    <property type="molecule type" value="Genomic_DNA"/>
</dbReference>
<evidence type="ECO:0000313" key="2">
    <source>
        <dbReference type="EMBL" id="KAB0407131.1"/>
    </source>
</evidence>
<feature type="non-terminal residue" evidence="2">
    <location>
        <position position="1"/>
    </location>
</feature>
<accession>A0A6A1QNU4</accession>
<feature type="region of interest" description="Disordered" evidence="1">
    <location>
        <begin position="31"/>
        <end position="51"/>
    </location>
</feature>
<comment type="caution">
    <text evidence="2">The sequence shown here is derived from an EMBL/GenBank/DDBJ whole genome shotgun (WGS) entry which is preliminary data.</text>
</comment>
<evidence type="ECO:0000313" key="3">
    <source>
        <dbReference type="Proteomes" id="UP000437017"/>
    </source>
</evidence>
<keyword evidence="3" id="KW-1185">Reference proteome</keyword>
<dbReference type="AlphaFoldDB" id="A0A6A1QNU4"/>
<organism evidence="2 3">
    <name type="scientific">Balaenoptera physalus</name>
    <name type="common">Fin whale</name>
    <name type="synonym">Balaena physalus</name>
    <dbReference type="NCBI Taxonomy" id="9770"/>
    <lineage>
        <taxon>Eukaryota</taxon>
        <taxon>Metazoa</taxon>
        <taxon>Chordata</taxon>
        <taxon>Craniata</taxon>
        <taxon>Vertebrata</taxon>
        <taxon>Euteleostomi</taxon>
        <taxon>Mammalia</taxon>
        <taxon>Eutheria</taxon>
        <taxon>Laurasiatheria</taxon>
        <taxon>Artiodactyla</taxon>
        <taxon>Whippomorpha</taxon>
        <taxon>Cetacea</taxon>
        <taxon>Mysticeti</taxon>
        <taxon>Balaenopteridae</taxon>
        <taxon>Balaenoptera</taxon>
    </lineage>
</organism>
<feature type="non-terminal residue" evidence="2">
    <location>
        <position position="211"/>
    </location>
</feature>